<keyword evidence="3" id="KW-1185">Reference proteome</keyword>
<dbReference type="PROSITE" id="PS51257">
    <property type="entry name" value="PROKAR_LIPOPROTEIN"/>
    <property type="match status" value="1"/>
</dbReference>
<organism evidence="2 3">
    <name type="scientific">Dechloromonas hankyongensis</name>
    <dbReference type="NCBI Taxonomy" id="2908002"/>
    <lineage>
        <taxon>Bacteria</taxon>
        <taxon>Pseudomonadati</taxon>
        <taxon>Pseudomonadota</taxon>
        <taxon>Betaproteobacteria</taxon>
        <taxon>Rhodocyclales</taxon>
        <taxon>Azonexaceae</taxon>
        <taxon>Dechloromonas</taxon>
    </lineage>
</organism>
<feature type="chain" id="PRO_5047370817" description="Lipoprotein" evidence="1">
    <location>
        <begin position="25"/>
        <end position="187"/>
    </location>
</feature>
<dbReference type="EMBL" id="JAKLTN010000006">
    <property type="protein sequence ID" value="MCG2578957.1"/>
    <property type="molecule type" value="Genomic_DNA"/>
</dbReference>
<comment type="caution">
    <text evidence="2">The sequence shown here is derived from an EMBL/GenBank/DDBJ whole genome shotgun (WGS) entry which is preliminary data.</text>
</comment>
<name>A0ABS9K707_9RHOO</name>
<evidence type="ECO:0000256" key="1">
    <source>
        <dbReference type="SAM" id="SignalP"/>
    </source>
</evidence>
<dbReference type="RefSeq" id="WP_275712370.1">
    <property type="nucleotide sequence ID" value="NZ_JAKLTN010000006.1"/>
</dbReference>
<feature type="signal peptide" evidence="1">
    <location>
        <begin position="1"/>
        <end position="24"/>
    </location>
</feature>
<keyword evidence="1" id="KW-0732">Signal</keyword>
<sequence>MDAFRHVVHHFLMVVLLAVSGACSAEFANPVAEGTRWACWYSPAHLTVQCLLTRAPENDHLQRAAEVASRIDRRLPALVKMIWGSPEKLAGTHISIPLMNVPFKMTFVSVLAKSVMCGSRLDCSVHFDGNADGMAPVRAAALESGSSEAEVMAEMNAQGLKLAQAEAEPRYVEPAPVKKVRRGMFAG</sequence>
<protein>
    <recommendedName>
        <fullName evidence="4">Lipoprotein</fullName>
    </recommendedName>
</protein>
<evidence type="ECO:0008006" key="4">
    <source>
        <dbReference type="Google" id="ProtNLM"/>
    </source>
</evidence>
<gene>
    <name evidence="2" type="ORF">LZ012_18350</name>
</gene>
<dbReference type="Proteomes" id="UP001165384">
    <property type="component" value="Unassembled WGS sequence"/>
</dbReference>
<reference evidence="2" key="1">
    <citation type="submission" date="2022-01" db="EMBL/GenBank/DDBJ databases">
        <authorList>
            <person name="Jo J.-H."/>
            <person name="Im W.-T."/>
        </authorList>
    </citation>
    <scope>NUCLEOTIDE SEQUENCE</scope>
    <source>
        <strain evidence="2">XY25</strain>
    </source>
</reference>
<proteinExistence type="predicted"/>
<evidence type="ECO:0000313" key="3">
    <source>
        <dbReference type="Proteomes" id="UP001165384"/>
    </source>
</evidence>
<evidence type="ECO:0000313" key="2">
    <source>
        <dbReference type="EMBL" id="MCG2578957.1"/>
    </source>
</evidence>
<accession>A0ABS9K707</accession>